<dbReference type="SMART" id="SM00066">
    <property type="entry name" value="GAL4"/>
    <property type="match status" value="1"/>
</dbReference>
<name>A0A1L7XFB7_9HELO</name>
<dbReference type="EMBL" id="FJOG01000024">
    <property type="protein sequence ID" value="CZR63740.1"/>
    <property type="molecule type" value="Genomic_DNA"/>
</dbReference>
<evidence type="ECO:0000259" key="2">
    <source>
        <dbReference type="PROSITE" id="PS50048"/>
    </source>
</evidence>
<dbReference type="AlphaFoldDB" id="A0A1L7XFB7"/>
<keyword evidence="4" id="KW-1185">Reference proteome</keyword>
<reference evidence="3 4" key="1">
    <citation type="submission" date="2016-03" db="EMBL/GenBank/DDBJ databases">
        <authorList>
            <person name="Ploux O."/>
        </authorList>
    </citation>
    <scope>NUCLEOTIDE SEQUENCE [LARGE SCALE GENOMIC DNA]</scope>
    <source>
        <strain evidence="3 4">UAMH 11012</strain>
    </source>
</reference>
<dbReference type="PROSITE" id="PS00463">
    <property type="entry name" value="ZN2_CY6_FUNGAL_1"/>
    <property type="match status" value="1"/>
</dbReference>
<dbReference type="InterPro" id="IPR036864">
    <property type="entry name" value="Zn2-C6_fun-type_DNA-bd_sf"/>
</dbReference>
<dbReference type="InterPro" id="IPR053175">
    <property type="entry name" value="DHMBA_Reg_Transcription_Factor"/>
</dbReference>
<dbReference type="GO" id="GO:0000981">
    <property type="term" value="F:DNA-binding transcription factor activity, RNA polymerase II-specific"/>
    <property type="evidence" value="ECO:0007669"/>
    <property type="project" value="InterPro"/>
</dbReference>
<proteinExistence type="predicted"/>
<dbReference type="CDD" id="cd00067">
    <property type="entry name" value="GAL4"/>
    <property type="match status" value="1"/>
</dbReference>
<gene>
    <name evidence="3" type="ORF">PAC_13637</name>
</gene>
<dbReference type="PROSITE" id="PS50048">
    <property type="entry name" value="ZN2_CY6_FUNGAL_2"/>
    <property type="match status" value="1"/>
</dbReference>
<dbReference type="Gene3D" id="4.10.240.10">
    <property type="entry name" value="Zn(2)-C6 fungal-type DNA-binding domain"/>
    <property type="match status" value="1"/>
</dbReference>
<dbReference type="GO" id="GO:0008270">
    <property type="term" value="F:zinc ion binding"/>
    <property type="evidence" value="ECO:0007669"/>
    <property type="project" value="InterPro"/>
</dbReference>
<organism evidence="3 4">
    <name type="scientific">Phialocephala subalpina</name>
    <dbReference type="NCBI Taxonomy" id="576137"/>
    <lineage>
        <taxon>Eukaryota</taxon>
        <taxon>Fungi</taxon>
        <taxon>Dikarya</taxon>
        <taxon>Ascomycota</taxon>
        <taxon>Pezizomycotina</taxon>
        <taxon>Leotiomycetes</taxon>
        <taxon>Helotiales</taxon>
        <taxon>Mollisiaceae</taxon>
        <taxon>Phialocephala</taxon>
        <taxon>Phialocephala fortinii species complex</taxon>
    </lineage>
</organism>
<feature type="domain" description="Zn(2)-C6 fungal-type" evidence="2">
    <location>
        <begin position="9"/>
        <end position="37"/>
    </location>
</feature>
<sequence length="496" mass="55781">MVNYGRSGACVTCKQRKVKCDESRPGCRKCQRIGRSCPGYPNQWDLAYRNENDVVQKKVHWNSKTIQRIPSAKMLMMESTLIDERLQAICLFFQDYTISTCGPCPGWLYFLPKMYQLSAASSLLHHAVCTTAYANLAQKTERPDLAIMAMSHYRESLDIVKRTLLSPRIAVDDCTMTGVMLLGIYECINSTLVEVPQYLHSSGLETLADLRGSLLMQGYGPSLLQIVCCQMQRRTLDHKTAPSPADERLVKLLDPSTLPNRMIINKFEVSKFVANVNAKIRSSQISRQWDGIWQEFQRLENKFLVWDGEASQEFGFVQIQQPSGAGDKTFVYHSYLGFWTLSIWNKHRAARIILHQTLLEAIDASEYSCSGSDPGALDEELYASSKSIIQDMADFIFASIPFSLGDVPLPSTINGPKSVGGYFLVWVLQVILRCPFVTETQRHQARDALLRVGKQCGISYATIFAQQYGASSPALFKPNHHDSVIINNMSPRGIAF</sequence>
<dbReference type="SUPFAM" id="SSF57701">
    <property type="entry name" value="Zn2/Cys6 DNA-binding domain"/>
    <property type="match status" value="1"/>
</dbReference>
<dbReference type="PANTHER" id="PTHR38791">
    <property type="entry name" value="ZN(II)2CYS6 TRANSCRIPTION FACTOR (EUROFUNG)-RELATED-RELATED"/>
    <property type="match status" value="1"/>
</dbReference>
<evidence type="ECO:0000313" key="4">
    <source>
        <dbReference type="Proteomes" id="UP000184330"/>
    </source>
</evidence>
<evidence type="ECO:0000256" key="1">
    <source>
        <dbReference type="ARBA" id="ARBA00023242"/>
    </source>
</evidence>
<protein>
    <recommendedName>
        <fullName evidence="2">Zn(2)-C6 fungal-type domain-containing protein</fullName>
    </recommendedName>
</protein>
<dbReference type="Pfam" id="PF00172">
    <property type="entry name" value="Zn_clus"/>
    <property type="match status" value="1"/>
</dbReference>
<dbReference type="OrthoDB" id="4491390at2759"/>
<dbReference type="STRING" id="576137.A0A1L7XFB7"/>
<dbReference type="InterPro" id="IPR001138">
    <property type="entry name" value="Zn2Cys6_DnaBD"/>
</dbReference>
<keyword evidence="1" id="KW-0539">Nucleus</keyword>
<dbReference type="Proteomes" id="UP000184330">
    <property type="component" value="Unassembled WGS sequence"/>
</dbReference>
<evidence type="ECO:0000313" key="3">
    <source>
        <dbReference type="EMBL" id="CZR63740.1"/>
    </source>
</evidence>
<accession>A0A1L7XFB7</accession>